<dbReference type="SMART" id="SM00254">
    <property type="entry name" value="ShKT"/>
    <property type="match status" value="1"/>
</dbReference>
<dbReference type="InterPro" id="IPR003582">
    <property type="entry name" value="ShKT_dom"/>
</dbReference>
<dbReference type="AlphaFoldDB" id="A0A0B1SCC1"/>
<organism evidence="3 4">
    <name type="scientific">Oesophagostomum dentatum</name>
    <name type="common">Nodular worm</name>
    <dbReference type="NCBI Taxonomy" id="61180"/>
    <lineage>
        <taxon>Eukaryota</taxon>
        <taxon>Metazoa</taxon>
        <taxon>Ecdysozoa</taxon>
        <taxon>Nematoda</taxon>
        <taxon>Chromadorea</taxon>
        <taxon>Rhabditida</taxon>
        <taxon>Rhabditina</taxon>
        <taxon>Rhabditomorpha</taxon>
        <taxon>Strongyloidea</taxon>
        <taxon>Strongylidae</taxon>
        <taxon>Oesophagostomum</taxon>
    </lineage>
</organism>
<proteinExistence type="predicted"/>
<evidence type="ECO:0000313" key="4">
    <source>
        <dbReference type="Proteomes" id="UP000053660"/>
    </source>
</evidence>
<feature type="domain" description="ShKT" evidence="2">
    <location>
        <begin position="32"/>
        <end position="64"/>
    </location>
</feature>
<sequence length="68" mass="7830">MCESRDIEKIEYAWQVCGKTCYDCSLKNVPKCVDLRSNCALLPGICEELPDYVQTMCRRTCKLCNDTE</sequence>
<feature type="disulfide bond" evidence="1">
    <location>
        <begin position="39"/>
        <end position="57"/>
    </location>
</feature>
<dbReference type="EMBL" id="KN597460">
    <property type="protein sequence ID" value="KHJ80885.1"/>
    <property type="molecule type" value="Genomic_DNA"/>
</dbReference>
<dbReference type="PROSITE" id="PS51670">
    <property type="entry name" value="SHKT"/>
    <property type="match status" value="1"/>
</dbReference>
<dbReference type="Pfam" id="PF01549">
    <property type="entry name" value="ShK"/>
    <property type="match status" value="1"/>
</dbReference>
<keyword evidence="1" id="KW-1015">Disulfide bond</keyword>
<gene>
    <name evidence="3" type="ORF">OESDEN_19435</name>
</gene>
<reference evidence="3 4" key="1">
    <citation type="submission" date="2014-03" db="EMBL/GenBank/DDBJ databases">
        <title>Draft genome of the hookworm Oesophagostomum dentatum.</title>
        <authorList>
            <person name="Mitreva M."/>
        </authorList>
    </citation>
    <scope>NUCLEOTIDE SEQUENCE [LARGE SCALE GENOMIC DNA]</scope>
    <source>
        <strain evidence="3 4">OD-Hann</strain>
    </source>
</reference>
<evidence type="ECO:0000313" key="3">
    <source>
        <dbReference type="EMBL" id="KHJ80885.1"/>
    </source>
</evidence>
<comment type="caution">
    <text evidence="1">Lacks conserved residue(s) required for the propagation of feature annotation.</text>
</comment>
<protein>
    <submittedName>
        <fullName evidence="3">ShTK domain protein</fullName>
    </submittedName>
</protein>
<evidence type="ECO:0000259" key="2">
    <source>
        <dbReference type="PROSITE" id="PS51670"/>
    </source>
</evidence>
<accession>A0A0B1SCC1</accession>
<evidence type="ECO:0000256" key="1">
    <source>
        <dbReference type="PROSITE-ProRule" id="PRU01005"/>
    </source>
</evidence>
<keyword evidence="4" id="KW-1185">Reference proteome</keyword>
<dbReference type="Proteomes" id="UP000053660">
    <property type="component" value="Unassembled WGS sequence"/>
</dbReference>
<name>A0A0B1SCC1_OESDE</name>